<dbReference type="Proteomes" id="UP000536640">
    <property type="component" value="Unassembled WGS sequence"/>
</dbReference>
<organism evidence="2 3">
    <name type="scientific">Zhongshania antarctica</name>
    <dbReference type="NCBI Taxonomy" id="641702"/>
    <lineage>
        <taxon>Bacteria</taxon>
        <taxon>Pseudomonadati</taxon>
        <taxon>Pseudomonadota</taxon>
        <taxon>Gammaproteobacteria</taxon>
        <taxon>Cellvibrionales</taxon>
        <taxon>Spongiibacteraceae</taxon>
        <taxon>Zhongshania</taxon>
    </lineage>
</organism>
<evidence type="ECO:0000256" key="1">
    <source>
        <dbReference type="SAM" id="MobiDB-lite"/>
    </source>
</evidence>
<protein>
    <recommendedName>
        <fullName evidence="4">Transposase</fullName>
    </recommendedName>
</protein>
<dbReference type="AlphaFoldDB" id="A0A840R1V7"/>
<dbReference type="EMBL" id="JACHHW010000003">
    <property type="protein sequence ID" value="MBB5187109.1"/>
    <property type="molecule type" value="Genomic_DNA"/>
</dbReference>
<reference evidence="2 3" key="1">
    <citation type="submission" date="2020-08" db="EMBL/GenBank/DDBJ databases">
        <title>Genomic Encyclopedia of Type Strains, Phase IV (KMG-IV): sequencing the most valuable type-strain genomes for metagenomic binning, comparative biology and taxonomic classification.</title>
        <authorList>
            <person name="Goeker M."/>
        </authorList>
    </citation>
    <scope>NUCLEOTIDE SEQUENCE [LARGE SCALE GENOMIC DNA]</scope>
    <source>
        <strain evidence="2 3">DSM 25701</strain>
    </source>
</reference>
<evidence type="ECO:0000313" key="2">
    <source>
        <dbReference type="EMBL" id="MBB5187109.1"/>
    </source>
</evidence>
<dbReference type="RefSeq" id="WP_184461834.1">
    <property type="nucleotide sequence ID" value="NZ_JACHHW010000003.1"/>
</dbReference>
<gene>
    <name evidence="2" type="ORF">HNQ57_001372</name>
</gene>
<feature type="region of interest" description="Disordered" evidence="1">
    <location>
        <begin position="278"/>
        <end position="332"/>
    </location>
</feature>
<sequence>MSELLEQQFNCSVRFTRARRGDDKGLVEGGFPAFHRALKGKLPGFQHSKQNDKGLTESRFRAILTIDDLYKILINLALFRNKNIELSYDKLDRDMREDGVIPKPLALWRWGCRERGGPKTYPRDYIESRLKSKGMATIKKEGVKFKGLWYNCDWTLQNGLQDRKPAGNKSPKVVCLFDKNTTDTITLVIDKKFYTAYLQERSRRFIGVTFDEVELEFKAETYAIKKRAQELRSAKATLNTEIRDIVTSAKEKIPKIVKAERRGQNIRKNRKTEASIETAILGKAANKSNKKPGPTEQITAKNRSAAHDVAPNKSQKNISQALDSLISGDDDD</sequence>
<accession>A0A840R1V7</accession>
<keyword evidence="3" id="KW-1185">Reference proteome</keyword>
<evidence type="ECO:0008006" key="4">
    <source>
        <dbReference type="Google" id="ProtNLM"/>
    </source>
</evidence>
<evidence type="ECO:0000313" key="3">
    <source>
        <dbReference type="Proteomes" id="UP000536640"/>
    </source>
</evidence>
<name>A0A840R1V7_9GAMM</name>
<proteinExistence type="predicted"/>
<comment type="caution">
    <text evidence="2">The sequence shown here is derived from an EMBL/GenBank/DDBJ whole genome shotgun (WGS) entry which is preliminary data.</text>
</comment>
<feature type="compositionally biased region" description="Polar residues" evidence="1">
    <location>
        <begin position="312"/>
        <end position="322"/>
    </location>
</feature>